<feature type="coiled-coil region" evidence="2">
    <location>
        <begin position="74"/>
        <end position="108"/>
    </location>
</feature>
<evidence type="ECO:0000313" key="4">
    <source>
        <dbReference type="EMBL" id="MBB4011875.1"/>
    </source>
</evidence>
<proteinExistence type="predicted"/>
<dbReference type="AlphaFoldDB" id="A0A840BFC5"/>
<dbReference type="InterPro" id="IPR036442">
    <property type="entry name" value="ProQ/FinO_sf"/>
</dbReference>
<dbReference type="SUPFAM" id="SSF48657">
    <property type="entry name" value="FinO-like"/>
    <property type="match status" value="1"/>
</dbReference>
<dbReference type="GO" id="GO:0003723">
    <property type="term" value="F:RNA binding"/>
    <property type="evidence" value="ECO:0007669"/>
    <property type="project" value="UniProtKB-KW"/>
</dbReference>
<reference evidence="4 5" key="1">
    <citation type="submission" date="2020-08" db="EMBL/GenBank/DDBJ databases">
        <title>Genomic Encyclopedia of Type Strains, Phase IV (KMG-IV): sequencing the most valuable type-strain genomes for metagenomic binning, comparative biology and taxonomic classification.</title>
        <authorList>
            <person name="Goeker M."/>
        </authorList>
    </citation>
    <scope>NUCLEOTIDE SEQUENCE [LARGE SCALE GENOMIC DNA]</scope>
    <source>
        <strain evidence="4 5">DSM 106739</strain>
    </source>
</reference>
<evidence type="ECO:0000256" key="2">
    <source>
        <dbReference type="SAM" id="Coils"/>
    </source>
</evidence>
<evidence type="ECO:0000259" key="3">
    <source>
        <dbReference type="SMART" id="SM00945"/>
    </source>
</evidence>
<dbReference type="Pfam" id="PF04352">
    <property type="entry name" value="ProQ"/>
    <property type="match status" value="1"/>
</dbReference>
<dbReference type="InterPro" id="IPR016103">
    <property type="entry name" value="ProQ/FinO"/>
</dbReference>
<dbReference type="EMBL" id="JACIET010000001">
    <property type="protein sequence ID" value="MBB4011875.1"/>
    <property type="molecule type" value="Genomic_DNA"/>
</dbReference>
<accession>A0A840BFC5</accession>
<comment type="caution">
    <text evidence="4">The sequence shown here is derived from an EMBL/GenBank/DDBJ whole genome shotgun (WGS) entry which is preliminary data.</text>
</comment>
<dbReference type="Gene3D" id="1.10.1710.10">
    <property type="entry name" value="ProQ/FinO domain"/>
    <property type="match status" value="1"/>
</dbReference>
<dbReference type="SMART" id="SM00945">
    <property type="entry name" value="ProQ"/>
    <property type="match status" value="1"/>
</dbReference>
<protein>
    <submittedName>
        <fullName evidence="4">ProP effector</fullName>
    </submittedName>
</protein>
<dbReference type="Proteomes" id="UP000561045">
    <property type="component" value="Unassembled WGS sequence"/>
</dbReference>
<keyword evidence="1" id="KW-0694">RNA-binding</keyword>
<keyword evidence="5" id="KW-1185">Reference proteome</keyword>
<evidence type="ECO:0000313" key="5">
    <source>
        <dbReference type="Proteomes" id="UP000561045"/>
    </source>
</evidence>
<evidence type="ECO:0000256" key="1">
    <source>
        <dbReference type="ARBA" id="ARBA00022884"/>
    </source>
</evidence>
<keyword evidence="2" id="KW-0175">Coiled coil</keyword>
<feature type="domain" description="ProQ/FinO" evidence="3">
    <location>
        <begin position="1"/>
        <end position="90"/>
    </location>
</feature>
<organism evidence="4 5">
    <name type="scientific">Niveibacterium umoris</name>
    <dbReference type="NCBI Taxonomy" id="1193620"/>
    <lineage>
        <taxon>Bacteria</taxon>
        <taxon>Pseudomonadati</taxon>
        <taxon>Pseudomonadota</taxon>
        <taxon>Betaproteobacteria</taxon>
        <taxon>Rhodocyclales</taxon>
        <taxon>Rhodocyclaceae</taxon>
        <taxon>Niveibacterium</taxon>
    </lineage>
</organism>
<sequence>MFRAWQPLAIGVDKQLIALHPEFPVKALKTALLIHTRSLPYYRNMAKATQRFALDGSIAGEVTDQQRKYASEQIGEIQRKRAEARRAAEEAEKARKAEELRQQKLQLLVSKFGGDKT</sequence>
<gene>
    <name evidence="4" type="ORF">GGR36_001183</name>
</gene>
<name>A0A840BFC5_9RHOO</name>